<gene>
    <name evidence="1" type="ORF">RRG08_028338</name>
</gene>
<comment type="caution">
    <text evidence="1">The sequence shown here is derived from an EMBL/GenBank/DDBJ whole genome shotgun (WGS) entry which is preliminary data.</text>
</comment>
<sequence length="93" mass="10821">MDFAENHLQLVKSSKRLTCSYLLLASHAYRIKRDELFRRNTSCFIFRVGDPCYAEAPALNHCDPLCAVNSPDLPWNRMFPRCQLSRQIANFEV</sequence>
<keyword evidence="2" id="KW-1185">Reference proteome</keyword>
<evidence type="ECO:0000313" key="1">
    <source>
        <dbReference type="EMBL" id="KAK3795137.1"/>
    </source>
</evidence>
<organism evidence="1 2">
    <name type="scientific">Elysia crispata</name>
    <name type="common">lettuce slug</name>
    <dbReference type="NCBI Taxonomy" id="231223"/>
    <lineage>
        <taxon>Eukaryota</taxon>
        <taxon>Metazoa</taxon>
        <taxon>Spiralia</taxon>
        <taxon>Lophotrochozoa</taxon>
        <taxon>Mollusca</taxon>
        <taxon>Gastropoda</taxon>
        <taxon>Heterobranchia</taxon>
        <taxon>Euthyneura</taxon>
        <taxon>Panpulmonata</taxon>
        <taxon>Sacoglossa</taxon>
        <taxon>Placobranchoidea</taxon>
        <taxon>Plakobranchidae</taxon>
        <taxon>Elysia</taxon>
    </lineage>
</organism>
<dbReference type="Proteomes" id="UP001283361">
    <property type="component" value="Unassembled WGS sequence"/>
</dbReference>
<dbReference type="AlphaFoldDB" id="A0AAE1E5V6"/>
<reference evidence="1" key="1">
    <citation type="journal article" date="2023" name="G3 (Bethesda)">
        <title>A reference genome for the long-term kleptoplast-retaining sea slug Elysia crispata morphotype clarki.</title>
        <authorList>
            <person name="Eastman K.E."/>
            <person name="Pendleton A.L."/>
            <person name="Shaikh M.A."/>
            <person name="Suttiyut T."/>
            <person name="Ogas R."/>
            <person name="Tomko P."/>
            <person name="Gavelis G."/>
            <person name="Widhalm J.R."/>
            <person name="Wisecaver J.H."/>
        </authorList>
    </citation>
    <scope>NUCLEOTIDE SEQUENCE</scope>
    <source>
        <strain evidence="1">ECLA1</strain>
    </source>
</reference>
<protein>
    <submittedName>
        <fullName evidence="1">Uncharacterized protein</fullName>
    </submittedName>
</protein>
<proteinExistence type="predicted"/>
<evidence type="ECO:0000313" key="2">
    <source>
        <dbReference type="Proteomes" id="UP001283361"/>
    </source>
</evidence>
<accession>A0AAE1E5V6</accession>
<dbReference type="EMBL" id="JAWDGP010001078">
    <property type="protein sequence ID" value="KAK3795137.1"/>
    <property type="molecule type" value="Genomic_DNA"/>
</dbReference>
<name>A0AAE1E5V6_9GAST</name>